<keyword evidence="4" id="KW-0808">Transferase</keyword>
<dbReference type="EMBL" id="BMHY01000018">
    <property type="protein sequence ID" value="GGG87866.1"/>
    <property type="molecule type" value="Genomic_DNA"/>
</dbReference>
<evidence type="ECO:0000256" key="3">
    <source>
        <dbReference type="ARBA" id="ARBA00013253"/>
    </source>
</evidence>
<dbReference type="Proteomes" id="UP000600247">
    <property type="component" value="Unassembled WGS sequence"/>
</dbReference>
<evidence type="ECO:0000313" key="11">
    <source>
        <dbReference type="Proteomes" id="UP000600247"/>
    </source>
</evidence>
<keyword evidence="6" id="KW-0418">Kinase</keyword>
<dbReference type="Pfam" id="PF01288">
    <property type="entry name" value="HPPK"/>
    <property type="match status" value="1"/>
</dbReference>
<proteinExistence type="predicted"/>
<dbReference type="GO" id="GO:0046656">
    <property type="term" value="P:folic acid biosynthetic process"/>
    <property type="evidence" value="ECO:0007669"/>
    <property type="project" value="UniProtKB-KW"/>
</dbReference>
<evidence type="ECO:0000256" key="2">
    <source>
        <dbReference type="ARBA" id="ARBA00005051"/>
    </source>
</evidence>
<evidence type="ECO:0000313" key="10">
    <source>
        <dbReference type="EMBL" id="GGG87866.1"/>
    </source>
</evidence>
<feature type="domain" description="7,8-dihydro-6-hydroxymethylpterin-pyrophosphokinase" evidence="9">
    <location>
        <begin position="98"/>
        <end position="109"/>
    </location>
</feature>
<comment type="caution">
    <text evidence="10">The sequence shown here is derived from an EMBL/GenBank/DDBJ whole genome shotgun (WGS) entry which is preliminary data.</text>
</comment>
<evidence type="ECO:0000256" key="6">
    <source>
        <dbReference type="ARBA" id="ARBA00022777"/>
    </source>
</evidence>
<dbReference type="AlphaFoldDB" id="A0A917HS65"/>
<keyword evidence="7" id="KW-0067">ATP-binding</keyword>
<reference evidence="10 11" key="1">
    <citation type="journal article" date="2014" name="Int. J. Syst. Evol. Microbiol.">
        <title>Complete genome sequence of Corynebacterium casei LMG S-19264T (=DSM 44701T), isolated from a smear-ripened cheese.</title>
        <authorList>
            <consortium name="US DOE Joint Genome Institute (JGI-PGF)"/>
            <person name="Walter F."/>
            <person name="Albersmeier A."/>
            <person name="Kalinowski J."/>
            <person name="Ruckert C."/>
        </authorList>
    </citation>
    <scope>NUCLEOTIDE SEQUENCE [LARGE SCALE GENOMIC DNA]</scope>
    <source>
        <strain evidence="10 11">CGMCC 1.15286</strain>
    </source>
</reference>
<evidence type="ECO:0000256" key="7">
    <source>
        <dbReference type="ARBA" id="ARBA00022840"/>
    </source>
</evidence>
<protein>
    <recommendedName>
        <fullName evidence="3">2-amino-4-hydroxy-6-hydroxymethyldihydropteridine diphosphokinase</fullName>
        <ecNumber evidence="3">2.7.6.3</ecNumber>
    </recommendedName>
</protein>
<keyword evidence="8" id="KW-0289">Folate biosynthesis</keyword>
<dbReference type="EC" id="2.7.6.3" evidence="3"/>
<dbReference type="PANTHER" id="PTHR43071">
    <property type="entry name" value="2-AMINO-4-HYDROXY-6-HYDROXYMETHYLDIHYDROPTERIDINE PYROPHOSPHOKINASE"/>
    <property type="match status" value="1"/>
</dbReference>
<comment type="pathway">
    <text evidence="2">Cofactor biosynthesis; tetrahydrofolate biosynthesis; 2-amino-4-hydroxy-6-hydroxymethyl-7,8-dihydropteridine diphosphate from 7,8-dihydroneopterin triphosphate: step 4/4.</text>
</comment>
<dbReference type="CDD" id="cd00483">
    <property type="entry name" value="HPPK"/>
    <property type="match status" value="1"/>
</dbReference>
<evidence type="ECO:0000256" key="5">
    <source>
        <dbReference type="ARBA" id="ARBA00022741"/>
    </source>
</evidence>
<accession>A0A917HS65</accession>
<dbReference type="PANTHER" id="PTHR43071:SF1">
    <property type="entry name" value="2-AMINO-4-HYDROXY-6-HYDROXYMETHYLDIHYDROPTERIDINE PYROPHOSPHOKINASE"/>
    <property type="match status" value="1"/>
</dbReference>
<organism evidence="10 11">
    <name type="scientific">Paenibacillus radicis</name>
    <name type="common">ex Gao et al. 2016</name>
    <dbReference type="NCBI Taxonomy" id="1737354"/>
    <lineage>
        <taxon>Bacteria</taxon>
        <taxon>Bacillati</taxon>
        <taxon>Bacillota</taxon>
        <taxon>Bacilli</taxon>
        <taxon>Bacillales</taxon>
        <taxon>Paenibacillaceae</taxon>
        <taxon>Paenibacillus</taxon>
    </lineage>
</organism>
<evidence type="ECO:0000256" key="1">
    <source>
        <dbReference type="ARBA" id="ARBA00000198"/>
    </source>
</evidence>
<dbReference type="NCBIfam" id="TIGR01498">
    <property type="entry name" value="folK"/>
    <property type="match status" value="1"/>
</dbReference>
<dbReference type="InterPro" id="IPR035907">
    <property type="entry name" value="Hppk_sf"/>
</dbReference>
<dbReference type="PROSITE" id="PS00794">
    <property type="entry name" value="HPPK"/>
    <property type="match status" value="1"/>
</dbReference>
<name>A0A917HS65_9BACL</name>
<dbReference type="SUPFAM" id="SSF55083">
    <property type="entry name" value="6-hydroxymethyl-7,8-dihydropterin pyrophosphokinase, HPPK"/>
    <property type="match status" value="1"/>
</dbReference>
<gene>
    <name evidence="10" type="ORF">GCM10010918_52790</name>
</gene>
<dbReference type="GO" id="GO:0016301">
    <property type="term" value="F:kinase activity"/>
    <property type="evidence" value="ECO:0007669"/>
    <property type="project" value="UniProtKB-KW"/>
</dbReference>
<dbReference type="InterPro" id="IPR000550">
    <property type="entry name" value="Hppk"/>
</dbReference>
<keyword evidence="11" id="KW-1185">Reference proteome</keyword>
<evidence type="ECO:0000259" key="9">
    <source>
        <dbReference type="PROSITE" id="PS00794"/>
    </source>
</evidence>
<sequence>MAELFPSDSERSAAYIALGSNMGDREQLLQQAVVCLNERPDIDVLRLSALYETDPVGYTDQPAFLNMVIAVQTTLKPLELLRVQQDVERLLGRVRDIRWGPRTIDLDLLLYEDIAMDDEELTLPHPRMMERAFVLVPLSDVIAGENPLRNHVAAAAAAALQDGKEGIAQWKTINWLSVSGLSGS</sequence>
<comment type="catalytic activity">
    <reaction evidence="1">
        <text>6-hydroxymethyl-7,8-dihydropterin + ATP = (7,8-dihydropterin-6-yl)methyl diphosphate + AMP + H(+)</text>
        <dbReference type="Rhea" id="RHEA:11412"/>
        <dbReference type="ChEBI" id="CHEBI:15378"/>
        <dbReference type="ChEBI" id="CHEBI:30616"/>
        <dbReference type="ChEBI" id="CHEBI:44841"/>
        <dbReference type="ChEBI" id="CHEBI:72950"/>
        <dbReference type="ChEBI" id="CHEBI:456215"/>
        <dbReference type="EC" id="2.7.6.3"/>
    </reaction>
</comment>
<keyword evidence="5" id="KW-0547">Nucleotide-binding</keyword>
<dbReference type="Gene3D" id="3.30.70.560">
    <property type="entry name" value="7,8-Dihydro-6-hydroxymethylpterin-pyrophosphokinase HPPK"/>
    <property type="match status" value="1"/>
</dbReference>
<dbReference type="GO" id="GO:0005524">
    <property type="term" value="F:ATP binding"/>
    <property type="evidence" value="ECO:0007669"/>
    <property type="project" value="UniProtKB-KW"/>
</dbReference>
<dbReference type="GO" id="GO:0003848">
    <property type="term" value="F:2-amino-4-hydroxy-6-hydroxymethyldihydropteridine diphosphokinase activity"/>
    <property type="evidence" value="ECO:0007669"/>
    <property type="project" value="UniProtKB-EC"/>
</dbReference>
<evidence type="ECO:0000256" key="4">
    <source>
        <dbReference type="ARBA" id="ARBA00022679"/>
    </source>
</evidence>
<evidence type="ECO:0000256" key="8">
    <source>
        <dbReference type="ARBA" id="ARBA00022909"/>
    </source>
</evidence>
<dbReference type="RefSeq" id="WP_188892672.1">
    <property type="nucleotide sequence ID" value="NZ_BMHY01000018.1"/>
</dbReference>